<dbReference type="STRING" id="847.BRW83_2052"/>
<keyword evidence="2" id="KW-1185">Reference proteome</keyword>
<accession>C3X7M1</accession>
<sequence length="416" mass="48572">MAMHTLYRWFGNIKYRGKTRAKNDFEIFILSECHSLEELPDILKKYFGNINYKKGIKDFSFWGLLSGRYHFYGSPPKKNLNLIDKIKRAIIKCFFVNYGKVIGIWNLVDIISGSVGERNIFTPDEHVAEIYKYHFPDYSVKEISGHSKPSRNFLIFVLAGISRKFLCDNTSGISVFANMVSPFLLKAYKILHPNQKIYIRLHDCVSHITNDPAKLRGDIRSLIENKVIEGAESYSEYDAELLDICYKPNAVNGQVIKSMDIGVRDYLYTFIGSYKSVEDKSRLDDFSKIKEKLCQIFQSAPNYINEYIINIDNIKRERISYSRYLGYVSKSEIVIDMCRINQQEGFSFRIPEALILNRKIITNRRLVLSSDFYDASRFFVIGYDSINRLESFVKGNLEPLHPDILKNYQCNDWWIY</sequence>
<dbReference type="EMBL" id="GG658170">
    <property type="protein sequence ID" value="EEO29197.1"/>
    <property type="molecule type" value="Genomic_DNA"/>
</dbReference>
<organism evidence="1 2">
    <name type="scientific">Oxalobacter formigenes OXCC13</name>
    <dbReference type="NCBI Taxonomy" id="556269"/>
    <lineage>
        <taxon>Bacteria</taxon>
        <taxon>Pseudomonadati</taxon>
        <taxon>Pseudomonadota</taxon>
        <taxon>Betaproteobacteria</taxon>
        <taxon>Burkholderiales</taxon>
        <taxon>Oxalobacteraceae</taxon>
        <taxon>Oxalobacter</taxon>
    </lineage>
</organism>
<proteinExistence type="predicted"/>
<protein>
    <submittedName>
        <fullName evidence="1">Uncharacterized protein</fullName>
    </submittedName>
</protein>
<dbReference type="HOGENOM" id="CLU_658623_0_0_4"/>
<dbReference type="GeneID" id="77135877"/>
<reference evidence="1 2" key="1">
    <citation type="submission" date="2009-02" db="EMBL/GenBank/DDBJ databases">
        <title>The Genome Sequence of Oxalobacter formigenes OXCC13.</title>
        <authorList>
            <consortium name="The Broad Institute Genome Sequencing Platform"/>
            <person name="Ward D."/>
            <person name="Young S.K."/>
            <person name="Kodira C.D."/>
            <person name="Zeng Q."/>
            <person name="Koehrsen M."/>
            <person name="Alvarado L."/>
            <person name="Berlin A."/>
            <person name="Borenstein D."/>
            <person name="Chen Z."/>
            <person name="Engels R."/>
            <person name="Freedman E."/>
            <person name="Gellesch M."/>
            <person name="Goldberg J."/>
            <person name="Griggs A."/>
            <person name="Gujja S."/>
            <person name="Heiman D."/>
            <person name="Hepburn T."/>
            <person name="Howarth C."/>
            <person name="Jen D."/>
            <person name="Larson L."/>
            <person name="Lewis B."/>
            <person name="Mehta T."/>
            <person name="Park D."/>
            <person name="Pearson M."/>
            <person name="Roberts A."/>
            <person name="Saif S."/>
            <person name="Shea T."/>
            <person name="Shenoy N."/>
            <person name="Sisk P."/>
            <person name="Stolte C."/>
            <person name="Sykes S."/>
            <person name="Walk T."/>
            <person name="White J."/>
            <person name="Yandava C."/>
            <person name="Allison M.J."/>
            <person name="Lander E."/>
            <person name="Nusbaum C."/>
            <person name="Galagan J."/>
            <person name="Birren B."/>
        </authorList>
    </citation>
    <scope>NUCLEOTIDE SEQUENCE [LARGE SCALE GENOMIC DNA]</scope>
    <source>
        <strain evidence="1 2">OXCC13</strain>
    </source>
</reference>
<dbReference type="AlphaFoldDB" id="C3X7M1"/>
<evidence type="ECO:0000313" key="2">
    <source>
        <dbReference type="Proteomes" id="UP000005089"/>
    </source>
</evidence>
<evidence type="ECO:0000313" key="1">
    <source>
        <dbReference type="EMBL" id="EEO29197.1"/>
    </source>
</evidence>
<dbReference type="RefSeq" id="WP_005879530.1">
    <property type="nucleotide sequence ID" value="NZ_CP019430.1"/>
</dbReference>
<dbReference type="OrthoDB" id="3251881at2"/>
<dbReference type="Proteomes" id="UP000005089">
    <property type="component" value="Unassembled WGS sequence"/>
</dbReference>
<name>C3X7M1_OXAFO</name>
<gene>
    <name evidence="1" type="ORF">OFBG_00225</name>
</gene>